<evidence type="ECO:0000256" key="4">
    <source>
        <dbReference type="ARBA" id="ARBA00023004"/>
    </source>
</evidence>
<keyword evidence="5" id="KW-0411">Iron-sulfur</keyword>
<dbReference type="InterPro" id="IPR007197">
    <property type="entry name" value="rSAM"/>
</dbReference>
<dbReference type="Pfam" id="PF04055">
    <property type="entry name" value="Radical_SAM"/>
    <property type="match status" value="1"/>
</dbReference>
<dbReference type="RefSeq" id="WP_115482647.1">
    <property type="nucleotide sequence ID" value="NZ_QRCT01000048.1"/>
</dbReference>
<evidence type="ECO:0000313" key="9">
    <source>
        <dbReference type="EMBL" id="RDU22713.1"/>
    </source>
</evidence>
<organism evidence="9 10">
    <name type="scientific">Anaerosacchariphilus polymeriproducens</name>
    <dbReference type="NCBI Taxonomy" id="1812858"/>
    <lineage>
        <taxon>Bacteria</taxon>
        <taxon>Bacillati</taxon>
        <taxon>Bacillota</taxon>
        <taxon>Clostridia</taxon>
        <taxon>Lachnospirales</taxon>
        <taxon>Lachnospiraceae</taxon>
        <taxon>Anaerosacchariphilus</taxon>
    </lineage>
</organism>
<evidence type="ECO:0000256" key="1">
    <source>
        <dbReference type="ARBA" id="ARBA00001966"/>
    </source>
</evidence>
<dbReference type="PANTHER" id="PTHR43409:SF16">
    <property type="entry name" value="SLR0320 PROTEIN"/>
    <property type="match status" value="1"/>
</dbReference>
<feature type="transmembrane region" description="Helical" evidence="6">
    <location>
        <begin position="463"/>
        <end position="485"/>
    </location>
</feature>
<dbReference type="SFLD" id="SFLDG01082">
    <property type="entry name" value="B12-binding_domain_containing"/>
    <property type="match status" value="1"/>
</dbReference>
<dbReference type="Gene3D" id="3.80.30.20">
    <property type="entry name" value="tm_1862 like domain"/>
    <property type="match status" value="1"/>
</dbReference>
<dbReference type="AlphaFoldDB" id="A0A371AT11"/>
<evidence type="ECO:0000259" key="8">
    <source>
        <dbReference type="PROSITE" id="PS51918"/>
    </source>
</evidence>
<accession>A0A371AT11</accession>
<evidence type="ECO:0000256" key="6">
    <source>
        <dbReference type="SAM" id="Phobius"/>
    </source>
</evidence>
<evidence type="ECO:0000256" key="2">
    <source>
        <dbReference type="ARBA" id="ARBA00022691"/>
    </source>
</evidence>
<dbReference type="InterPro" id="IPR023404">
    <property type="entry name" value="rSAM_horseshoe"/>
</dbReference>
<dbReference type="GO" id="GO:0046872">
    <property type="term" value="F:metal ion binding"/>
    <property type="evidence" value="ECO:0007669"/>
    <property type="project" value="UniProtKB-KW"/>
</dbReference>
<dbReference type="SMART" id="SM00729">
    <property type="entry name" value="Elp3"/>
    <property type="match status" value="1"/>
</dbReference>
<dbReference type="GO" id="GO:0005829">
    <property type="term" value="C:cytosol"/>
    <property type="evidence" value="ECO:0007669"/>
    <property type="project" value="TreeGrafter"/>
</dbReference>
<feature type="domain" description="Radical SAM core" evidence="8">
    <location>
        <begin position="195"/>
        <end position="420"/>
    </location>
</feature>
<dbReference type="InterPro" id="IPR006158">
    <property type="entry name" value="Cobalamin-bd"/>
</dbReference>
<evidence type="ECO:0000259" key="7">
    <source>
        <dbReference type="PROSITE" id="PS51332"/>
    </source>
</evidence>
<gene>
    <name evidence="9" type="ORF">DWV06_13155</name>
</gene>
<proteinExistence type="predicted"/>
<comment type="caution">
    <text evidence="9">The sequence shown here is derived from an EMBL/GenBank/DDBJ whole genome shotgun (WGS) entry which is preliminary data.</text>
</comment>
<evidence type="ECO:0000313" key="10">
    <source>
        <dbReference type="Proteomes" id="UP000255036"/>
    </source>
</evidence>
<dbReference type="CDD" id="cd01335">
    <property type="entry name" value="Radical_SAM"/>
    <property type="match status" value="1"/>
</dbReference>
<dbReference type="GO" id="GO:0051539">
    <property type="term" value="F:4 iron, 4 sulfur cluster binding"/>
    <property type="evidence" value="ECO:0007669"/>
    <property type="project" value="UniProtKB-KW"/>
</dbReference>
<dbReference type="InterPro" id="IPR006638">
    <property type="entry name" value="Elp3/MiaA/NifB-like_rSAM"/>
</dbReference>
<dbReference type="GO" id="GO:0003824">
    <property type="term" value="F:catalytic activity"/>
    <property type="evidence" value="ECO:0007669"/>
    <property type="project" value="InterPro"/>
</dbReference>
<feature type="domain" description="B12-binding" evidence="7">
    <location>
        <begin position="2"/>
        <end position="148"/>
    </location>
</feature>
<protein>
    <submittedName>
        <fullName evidence="9">Radical SAM protein</fullName>
    </submittedName>
</protein>
<reference evidence="9 10" key="1">
    <citation type="submission" date="2018-07" db="EMBL/GenBank/DDBJ databases">
        <title>Anaerosacharophilus polymeroproducens gen. nov. sp. nov., an anaerobic bacterium isolated from salt field.</title>
        <authorList>
            <person name="Kim W."/>
            <person name="Yang S.-H."/>
            <person name="Oh J."/>
            <person name="Lee J.-H."/>
            <person name="Kwon K.K."/>
        </authorList>
    </citation>
    <scope>NUCLEOTIDE SEQUENCE [LARGE SCALE GENOMIC DNA]</scope>
    <source>
        <strain evidence="9 10">MCWD5</strain>
    </source>
</reference>
<evidence type="ECO:0000256" key="3">
    <source>
        <dbReference type="ARBA" id="ARBA00022723"/>
    </source>
</evidence>
<keyword evidence="2" id="KW-0949">S-adenosyl-L-methionine</keyword>
<comment type="cofactor">
    <cofactor evidence="1">
        <name>[4Fe-4S] cluster</name>
        <dbReference type="ChEBI" id="CHEBI:49883"/>
    </cofactor>
</comment>
<keyword evidence="10" id="KW-1185">Reference proteome</keyword>
<dbReference type="PROSITE" id="PS51918">
    <property type="entry name" value="RADICAL_SAM"/>
    <property type="match status" value="1"/>
</dbReference>
<dbReference type="Gene3D" id="3.40.50.280">
    <property type="entry name" value="Cobalamin-binding domain"/>
    <property type="match status" value="1"/>
</dbReference>
<keyword evidence="4" id="KW-0408">Iron</keyword>
<keyword evidence="3" id="KW-0479">Metal-binding</keyword>
<dbReference type="GO" id="GO:0031419">
    <property type="term" value="F:cobalamin binding"/>
    <property type="evidence" value="ECO:0007669"/>
    <property type="project" value="InterPro"/>
</dbReference>
<dbReference type="InterPro" id="IPR034466">
    <property type="entry name" value="Methyltransferase_Class_B"/>
</dbReference>
<dbReference type="OrthoDB" id="9801659at2"/>
<keyword evidence="6" id="KW-0812">Transmembrane</keyword>
<dbReference type="EMBL" id="QRCT01000048">
    <property type="protein sequence ID" value="RDU22713.1"/>
    <property type="molecule type" value="Genomic_DNA"/>
</dbReference>
<dbReference type="Proteomes" id="UP000255036">
    <property type="component" value="Unassembled WGS sequence"/>
</dbReference>
<keyword evidence="6" id="KW-0472">Membrane</keyword>
<dbReference type="PROSITE" id="PS51332">
    <property type="entry name" value="B12_BINDING"/>
    <property type="match status" value="1"/>
</dbReference>
<dbReference type="SFLD" id="SFLDS00029">
    <property type="entry name" value="Radical_SAM"/>
    <property type="match status" value="1"/>
</dbReference>
<dbReference type="SFLD" id="SFLDG01123">
    <property type="entry name" value="methyltransferase_(Class_B)"/>
    <property type="match status" value="1"/>
</dbReference>
<sequence>MKVSIIYPPNASLINRIPLGPLTLASYINSRTEHVAKVINLNSYIKEEEITIDEKIYEKCAQFLLQKFNSKVYCFSAIVSGEIPSIQIARYIKQERPDITIIFGNQWVLNNDIEIINSFNFIDYVIRGEGELTLADLLNKIDTNSNVEMVNGITFRYKEQAQRTEERQLIENLDDLPILDLKCMYPKIDQFTPSPYGGHYGYLEFGRGCPYGCSFCSSTYFWKRNVRTYSVERTINDIQFLINNGFDFIEFTYDNFGTNRNEIITFCNELINNDINIKYSIRCRLDYLDLEIIHLLKRSGCIDVLVGLESASQDAINKIGKNLDFSSAKETIAILIDNGIVVRGSYVIGLPFEDMSHIESTVKMASLLQTYGKWVDQEIHFHTPLPGTPETLNAIVNDLLMFSLDSNISSDFAQYINWRKENSNENDHYSLRLQEDQELIDNYPTLFPQYGYIKNEMLDPEKITAVTTFFSVIMAFYPITLFFVVDILSNQKKDFIEEFLSYANIKGWSKTELFKFRRETVVEIGSACSPAEQRLFDLFCNFFGDRVESSSIVNELHQYECDFADFSINIENNFNNDTLKSKELSEHSVIKSKIKVKAYNYDVLSIIKMLKDNFFKIDEKNEIYDTDKAPIYLAFREAEGDYLHFASIDILTINEDLYKIFKVFDGIKSIREVVNGVYENIDDELIFENCSEVIVFLNENTELWENV</sequence>
<dbReference type="PANTHER" id="PTHR43409">
    <property type="entry name" value="ANAEROBIC MAGNESIUM-PROTOPORPHYRIN IX MONOMETHYL ESTER CYCLASE-RELATED"/>
    <property type="match status" value="1"/>
</dbReference>
<name>A0A371AT11_9FIRM</name>
<keyword evidence="6" id="KW-1133">Transmembrane helix</keyword>
<dbReference type="InterPro" id="IPR058240">
    <property type="entry name" value="rSAM_sf"/>
</dbReference>
<dbReference type="InterPro" id="IPR051198">
    <property type="entry name" value="BchE-like"/>
</dbReference>
<evidence type="ECO:0000256" key="5">
    <source>
        <dbReference type="ARBA" id="ARBA00023014"/>
    </source>
</evidence>
<dbReference type="SUPFAM" id="SSF102114">
    <property type="entry name" value="Radical SAM enzymes"/>
    <property type="match status" value="1"/>
</dbReference>